<dbReference type="EMBL" id="BAAFGZ010000131">
    <property type="protein sequence ID" value="GAB0135494.1"/>
    <property type="molecule type" value="Genomic_DNA"/>
</dbReference>
<evidence type="ECO:0000313" key="2">
    <source>
        <dbReference type="EMBL" id="GAB0135494.1"/>
    </source>
</evidence>
<evidence type="ECO:0000313" key="3">
    <source>
        <dbReference type="Proteomes" id="UP001562357"/>
    </source>
</evidence>
<feature type="compositionally biased region" description="Acidic residues" evidence="1">
    <location>
        <begin position="113"/>
        <end position="124"/>
    </location>
</feature>
<keyword evidence="3" id="KW-1185">Reference proteome</keyword>
<reference evidence="3" key="1">
    <citation type="submission" date="2024-06" db="EMBL/GenBank/DDBJ databases">
        <title>Draft Genome Sequences of Epichloe bromicola Strains Isolated from Elymus ciliaris.</title>
        <authorList>
            <consortium name="Epichloe bromicola genome sequencing consortium"/>
            <person name="Miura A."/>
            <person name="Imano S."/>
            <person name="Ashida A."/>
            <person name="Sato I."/>
            <person name="Chiba S."/>
            <person name="Tanaka A."/>
            <person name="Camagna M."/>
            <person name="Takemoto D."/>
        </authorList>
    </citation>
    <scope>NUCLEOTIDE SEQUENCE [LARGE SCALE GENOMIC DNA]</scope>
    <source>
        <strain evidence="3">DP</strain>
    </source>
</reference>
<accession>A0ABQ0CPX8</accession>
<evidence type="ECO:0000256" key="1">
    <source>
        <dbReference type="SAM" id="MobiDB-lite"/>
    </source>
</evidence>
<gene>
    <name evidence="2" type="primary">g3830</name>
    <name evidence="2" type="ORF">EsDP_00003830</name>
</gene>
<comment type="caution">
    <text evidence="2">The sequence shown here is derived from an EMBL/GenBank/DDBJ whole genome shotgun (WGS) entry which is preliminary data.</text>
</comment>
<proteinExistence type="predicted"/>
<dbReference type="Proteomes" id="UP001562357">
    <property type="component" value="Unassembled WGS sequence"/>
</dbReference>
<feature type="compositionally biased region" description="Acidic residues" evidence="1">
    <location>
        <begin position="152"/>
        <end position="163"/>
    </location>
</feature>
<organism evidence="2 3">
    <name type="scientific">Epichloe bromicola</name>
    <dbReference type="NCBI Taxonomy" id="79588"/>
    <lineage>
        <taxon>Eukaryota</taxon>
        <taxon>Fungi</taxon>
        <taxon>Dikarya</taxon>
        <taxon>Ascomycota</taxon>
        <taxon>Pezizomycotina</taxon>
        <taxon>Sordariomycetes</taxon>
        <taxon>Hypocreomycetidae</taxon>
        <taxon>Hypocreales</taxon>
        <taxon>Clavicipitaceae</taxon>
        <taxon>Epichloe</taxon>
    </lineage>
</organism>
<feature type="region of interest" description="Disordered" evidence="1">
    <location>
        <begin position="58"/>
        <end position="163"/>
    </location>
</feature>
<sequence length="163" mass="16781">MPPQSTPAAQLPLATNRAALSNQISLLLSRRTALLGSLTAGSRESPATRRVVVPDEDFKATRPNDGVGYAPGASAVDNSKPRDELLRGRILGKRKGGAAQPRVCSVPVRAEGEGEGGSESDDDEGRASVGRAKKARVGGAVIAGWGHGNGGAEEEEEEKGVTS</sequence>
<name>A0ABQ0CPX8_9HYPO</name>
<protein>
    <submittedName>
        <fullName evidence="2">Uncharacterized protein</fullName>
    </submittedName>
</protein>